<keyword evidence="5" id="KW-0325">Glycoprotein</keyword>
<keyword evidence="4" id="KW-1015">Disulfide bond</keyword>
<feature type="region of interest" description="Disordered" evidence="7">
    <location>
        <begin position="147"/>
        <end position="181"/>
    </location>
</feature>
<proteinExistence type="predicted"/>
<name>A0AAV1HKG9_XYRNO</name>
<evidence type="ECO:0000256" key="1">
    <source>
        <dbReference type="ARBA" id="ARBA00004370"/>
    </source>
</evidence>
<evidence type="ECO:0000313" key="12">
    <source>
        <dbReference type="Proteomes" id="UP001178508"/>
    </source>
</evidence>
<dbReference type="SMART" id="SM00409">
    <property type="entry name" value="IG"/>
    <property type="match status" value="1"/>
</dbReference>
<dbReference type="SMART" id="SM00406">
    <property type="entry name" value="IGv"/>
    <property type="match status" value="1"/>
</dbReference>
<feature type="region of interest" description="Disordered" evidence="7">
    <location>
        <begin position="216"/>
        <end position="248"/>
    </location>
</feature>
<accession>A0AAV1HKG9</accession>
<dbReference type="PANTHER" id="PTHR24100">
    <property type="entry name" value="BUTYROPHILIN"/>
    <property type="match status" value="1"/>
</dbReference>
<dbReference type="Gene3D" id="2.60.40.10">
    <property type="entry name" value="Immunoglobulins"/>
    <property type="match status" value="1"/>
</dbReference>
<dbReference type="FunFam" id="2.60.40.10:FF:000142">
    <property type="entry name" value="V-set domain-containing T-cell activation inhibitor 1"/>
    <property type="match status" value="1"/>
</dbReference>
<gene>
    <name evidence="11" type="ORF">XNOV1_A022815</name>
</gene>
<keyword evidence="6" id="KW-0393">Immunoglobulin domain</keyword>
<dbReference type="InterPro" id="IPR007110">
    <property type="entry name" value="Ig-like_dom"/>
</dbReference>
<evidence type="ECO:0000256" key="6">
    <source>
        <dbReference type="ARBA" id="ARBA00023319"/>
    </source>
</evidence>
<feature type="compositionally biased region" description="Polar residues" evidence="7">
    <location>
        <begin position="238"/>
        <end position="248"/>
    </location>
</feature>
<keyword evidence="2 9" id="KW-0732">Signal</keyword>
<dbReference type="AlphaFoldDB" id="A0AAV1HKG9"/>
<comment type="subcellular location">
    <subcellularLocation>
        <location evidence="1">Membrane</location>
    </subcellularLocation>
</comment>
<feature type="signal peptide" evidence="9">
    <location>
        <begin position="1"/>
        <end position="25"/>
    </location>
</feature>
<dbReference type="GO" id="GO:0001817">
    <property type="term" value="P:regulation of cytokine production"/>
    <property type="evidence" value="ECO:0007669"/>
    <property type="project" value="TreeGrafter"/>
</dbReference>
<feature type="compositionally biased region" description="Polar residues" evidence="7">
    <location>
        <begin position="155"/>
        <end position="171"/>
    </location>
</feature>
<dbReference type="InterPro" id="IPR003599">
    <property type="entry name" value="Ig_sub"/>
</dbReference>
<dbReference type="PROSITE" id="PS50835">
    <property type="entry name" value="IG_LIKE"/>
    <property type="match status" value="1"/>
</dbReference>
<evidence type="ECO:0000313" key="11">
    <source>
        <dbReference type="EMBL" id="CAJ1085714.1"/>
    </source>
</evidence>
<dbReference type="InterPro" id="IPR013783">
    <property type="entry name" value="Ig-like_fold"/>
</dbReference>
<feature type="domain" description="Ig-like" evidence="10">
    <location>
        <begin position="32"/>
        <end position="148"/>
    </location>
</feature>
<feature type="compositionally biased region" description="Polar residues" evidence="7">
    <location>
        <begin position="216"/>
        <end position="225"/>
    </location>
</feature>
<dbReference type="InterPro" id="IPR050504">
    <property type="entry name" value="IgSF_BTN/MOG"/>
</dbReference>
<dbReference type="SUPFAM" id="SSF48726">
    <property type="entry name" value="Immunoglobulin"/>
    <property type="match status" value="1"/>
</dbReference>
<dbReference type="GO" id="GO:0050863">
    <property type="term" value="P:regulation of T cell activation"/>
    <property type="evidence" value="ECO:0007669"/>
    <property type="project" value="UniProtKB-ARBA"/>
</dbReference>
<organism evidence="11 12">
    <name type="scientific">Xyrichtys novacula</name>
    <name type="common">Pearly razorfish</name>
    <name type="synonym">Hemipteronotus novacula</name>
    <dbReference type="NCBI Taxonomy" id="13765"/>
    <lineage>
        <taxon>Eukaryota</taxon>
        <taxon>Metazoa</taxon>
        <taxon>Chordata</taxon>
        <taxon>Craniata</taxon>
        <taxon>Vertebrata</taxon>
        <taxon>Euteleostomi</taxon>
        <taxon>Actinopterygii</taxon>
        <taxon>Neopterygii</taxon>
        <taxon>Teleostei</taxon>
        <taxon>Neoteleostei</taxon>
        <taxon>Acanthomorphata</taxon>
        <taxon>Eupercaria</taxon>
        <taxon>Labriformes</taxon>
        <taxon>Labridae</taxon>
        <taxon>Xyrichtys</taxon>
    </lineage>
</organism>
<evidence type="ECO:0000256" key="2">
    <source>
        <dbReference type="ARBA" id="ARBA00022729"/>
    </source>
</evidence>
<feature type="chain" id="PRO_5043695998" evidence="9">
    <location>
        <begin position="26"/>
        <end position="248"/>
    </location>
</feature>
<dbReference type="Pfam" id="PF07686">
    <property type="entry name" value="V-set"/>
    <property type="match status" value="1"/>
</dbReference>
<evidence type="ECO:0000256" key="7">
    <source>
        <dbReference type="SAM" id="MobiDB-lite"/>
    </source>
</evidence>
<keyword evidence="8" id="KW-1133">Transmembrane helix</keyword>
<evidence type="ECO:0000256" key="3">
    <source>
        <dbReference type="ARBA" id="ARBA00023136"/>
    </source>
</evidence>
<dbReference type="GO" id="GO:0005102">
    <property type="term" value="F:signaling receptor binding"/>
    <property type="evidence" value="ECO:0007669"/>
    <property type="project" value="TreeGrafter"/>
</dbReference>
<dbReference type="InterPro" id="IPR036179">
    <property type="entry name" value="Ig-like_dom_sf"/>
</dbReference>
<evidence type="ECO:0000256" key="9">
    <source>
        <dbReference type="SAM" id="SignalP"/>
    </source>
</evidence>
<protein>
    <submittedName>
        <fullName evidence="11">Uncharacterized protein LOC117807196</fullName>
    </submittedName>
</protein>
<evidence type="ECO:0000256" key="5">
    <source>
        <dbReference type="ARBA" id="ARBA00023180"/>
    </source>
</evidence>
<reference evidence="11" key="1">
    <citation type="submission" date="2023-08" db="EMBL/GenBank/DDBJ databases">
        <authorList>
            <person name="Alioto T."/>
            <person name="Alioto T."/>
            <person name="Gomez Garrido J."/>
        </authorList>
    </citation>
    <scope>NUCLEOTIDE SEQUENCE</scope>
</reference>
<dbReference type="InterPro" id="IPR013106">
    <property type="entry name" value="Ig_V-set"/>
</dbReference>
<dbReference type="EMBL" id="OY660886">
    <property type="protein sequence ID" value="CAJ1085714.1"/>
    <property type="molecule type" value="Genomic_DNA"/>
</dbReference>
<sequence>MCMVKFGVLALGLAFPLWTFTAVFGVPVEGQPNVIGPRSVRAAPGEDVILPCHVEPQLDLQDYTIEWSKPDLKPQSEVTFVLLYRYKKEVKSVKSEAYVDRTRLFTESLKSGNVSLQIKGVTVEDQGEYKCLVPLLRSRNRQATIRLEVDPSFAPTETSVDPNNFTTPEPTDQTDRESGRSHPGVWISVLVFSFVLLGGGIYLLIKSQKQNLLCSNSHRPSTSPQGFKPVPQLKKNLSAGNQLPSEAG</sequence>
<evidence type="ECO:0000259" key="10">
    <source>
        <dbReference type="PROSITE" id="PS50835"/>
    </source>
</evidence>
<dbReference type="GO" id="GO:1903037">
    <property type="term" value="P:regulation of leukocyte cell-cell adhesion"/>
    <property type="evidence" value="ECO:0007669"/>
    <property type="project" value="UniProtKB-ARBA"/>
</dbReference>
<keyword evidence="3 8" id="KW-0472">Membrane</keyword>
<dbReference type="GO" id="GO:0050852">
    <property type="term" value="P:T cell receptor signaling pathway"/>
    <property type="evidence" value="ECO:0007669"/>
    <property type="project" value="TreeGrafter"/>
</dbReference>
<keyword evidence="8" id="KW-0812">Transmembrane</keyword>
<dbReference type="PANTHER" id="PTHR24100:SF151">
    <property type="entry name" value="ICOS LIGAND"/>
    <property type="match status" value="1"/>
</dbReference>
<evidence type="ECO:0000256" key="4">
    <source>
        <dbReference type="ARBA" id="ARBA00023157"/>
    </source>
</evidence>
<evidence type="ECO:0000256" key="8">
    <source>
        <dbReference type="SAM" id="Phobius"/>
    </source>
</evidence>
<feature type="transmembrane region" description="Helical" evidence="8">
    <location>
        <begin position="185"/>
        <end position="205"/>
    </location>
</feature>
<dbReference type="Proteomes" id="UP001178508">
    <property type="component" value="Chromosome 23"/>
</dbReference>
<keyword evidence="12" id="KW-1185">Reference proteome</keyword>
<dbReference type="GO" id="GO:0009897">
    <property type="term" value="C:external side of plasma membrane"/>
    <property type="evidence" value="ECO:0007669"/>
    <property type="project" value="TreeGrafter"/>
</dbReference>